<proteinExistence type="predicted"/>
<comment type="caution">
    <text evidence="1">The sequence shown here is derived from an EMBL/GenBank/DDBJ whole genome shotgun (WGS) entry which is preliminary data.</text>
</comment>
<protein>
    <submittedName>
        <fullName evidence="1">Uncharacterized protein</fullName>
    </submittedName>
</protein>
<organism evidence="1 2">
    <name type="scientific">Mycena chlorophos</name>
    <name type="common">Agaric fungus</name>
    <name type="synonym">Agaricus chlorophos</name>
    <dbReference type="NCBI Taxonomy" id="658473"/>
    <lineage>
        <taxon>Eukaryota</taxon>
        <taxon>Fungi</taxon>
        <taxon>Dikarya</taxon>
        <taxon>Basidiomycota</taxon>
        <taxon>Agaricomycotina</taxon>
        <taxon>Agaricomycetes</taxon>
        <taxon>Agaricomycetidae</taxon>
        <taxon>Agaricales</taxon>
        <taxon>Marasmiineae</taxon>
        <taxon>Mycenaceae</taxon>
        <taxon>Mycena</taxon>
    </lineage>
</organism>
<gene>
    <name evidence="1" type="ORF">HMN09_00362800</name>
</gene>
<evidence type="ECO:0000313" key="2">
    <source>
        <dbReference type="Proteomes" id="UP000613580"/>
    </source>
</evidence>
<sequence length="170" mass="19435">MKSSEPSVLSFLRPRLPAMRASWFCIGLLSGWLCKVRATAISARRELEEEFERRQTFAATTYVVLTRTVVTTVEAPPRRPGLLFDDFTEHLLSFNRHDNNTSSHEHWHSLFFHRSSIQYPNFRIFESTDLIQSISLLTAPRTAKHLPTNTGISFPVAIRAIRQTGSQSDC</sequence>
<dbReference type="AlphaFoldDB" id="A0A8H6WKY2"/>
<accession>A0A8H6WKY2</accession>
<name>A0A8H6WKY2_MYCCL</name>
<dbReference type="EMBL" id="JACAZE010000004">
    <property type="protein sequence ID" value="KAF7318528.1"/>
    <property type="molecule type" value="Genomic_DNA"/>
</dbReference>
<evidence type="ECO:0000313" key="1">
    <source>
        <dbReference type="EMBL" id="KAF7318528.1"/>
    </source>
</evidence>
<dbReference type="Proteomes" id="UP000613580">
    <property type="component" value="Unassembled WGS sequence"/>
</dbReference>
<keyword evidence="2" id="KW-1185">Reference proteome</keyword>
<reference evidence="1" key="1">
    <citation type="submission" date="2020-05" db="EMBL/GenBank/DDBJ databases">
        <title>Mycena genomes resolve the evolution of fungal bioluminescence.</title>
        <authorList>
            <person name="Tsai I.J."/>
        </authorList>
    </citation>
    <scope>NUCLEOTIDE SEQUENCE</scope>
    <source>
        <strain evidence="1">110903Hualien_Pintung</strain>
    </source>
</reference>